<sequence length="85" mass="9151">MDNWLSNVRGFGAWMPNYKFGFLCAVAALVLGLGLLAFGGEALDRVMGAVVALAGSGLLIVMPGWALDAAEEKEARRRAKEARRR</sequence>
<dbReference type="AlphaFoldDB" id="A0A540RA90"/>
<keyword evidence="1" id="KW-0812">Transmembrane</keyword>
<name>A0A540RA90_9CORY</name>
<evidence type="ECO:0000256" key="1">
    <source>
        <dbReference type="SAM" id="Phobius"/>
    </source>
</evidence>
<keyword evidence="1" id="KW-1133">Transmembrane helix</keyword>
<gene>
    <name evidence="2" type="ORF">EJK80_00810</name>
</gene>
<organism evidence="2 3">
    <name type="scientific">Corynebacterium phoceense</name>
    <dbReference type="NCBI Taxonomy" id="1686286"/>
    <lineage>
        <taxon>Bacteria</taxon>
        <taxon>Bacillati</taxon>
        <taxon>Actinomycetota</taxon>
        <taxon>Actinomycetes</taxon>
        <taxon>Mycobacteriales</taxon>
        <taxon>Corynebacteriaceae</taxon>
        <taxon>Corynebacterium</taxon>
    </lineage>
</organism>
<dbReference type="EMBL" id="VHIR01000001">
    <property type="protein sequence ID" value="TQE44658.1"/>
    <property type="molecule type" value="Genomic_DNA"/>
</dbReference>
<proteinExistence type="predicted"/>
<evidence type="ECO:0000313" key="2">
    <source>
        <dbReference type="EMBL" id="TQE44658.1"/>
    </source>
</evidence>
<reference evidence="2 3" key="1">
    <citation type="submission" date="2019-06" db="EMBL/GenBank/DDBJ databases">
        <title>Draft genome of C. phoceense Strain 272.</title>
        <authorList>
            <person name="Pacheco L.G.C."/>
            <person name="Barberis C.M."/>
            <person name="Almuzara M.N."/>
            <person name="Traglia G.M."/>
            <person name="Santos C.S."/>
            <person name="Rocha D.J.P.G."/>
            <person name="Aguiar E.R.G.R."/>
            <person name="Vay C.A."/>
        </authorList>
    </citation>
    <scope>NUCLEOTIDE SEQUENCE [LARGE SCALE GENOMIC DNA]</scope>
    <source>
        <strain evidence="2 3">272</strain>
    </source>
</reference>
<keyword evidence="1" id="KW-0472">Membrane</keyword>
<dbReference type="RefSeq" id="WP_066492178.1">
    <property type="nucleotide sequence ID" value="NZ_JADPQA010000003.1"/>
</dbReference>
<feature type="transmembrane region" description="Helical" evidence="1">
    <location>
        <begin position="46"/>
        <end position="67"/>
    </location>
</feature>
<evidence type="ECO:0000313" key="3">
    <source>
        <dbReference type="Proteomes" id="UP000318080"/>
    </source>
</evidence>
<protein>
    <submittedName>
        <fullName evidence="2">Permease</fullName>
    </submittedName>
</protein>
<accession>A0A540RA90</accession>
<keyword evidence="3" id="KW-1185">Reference proteome</keyword>
<dbReference type="Proteomes" id="UP000318080">
    <property type="component" value="Unassembled WGS sequence"/>
</dbReference>
<dbReference type="GeneID" id="79853410"/>
<feature type="transmembrane region" description="Helical" evidence="1">
    <location>
        <begin position="20"/>
        <end position="40"/>
    </location>
</feature>
<comment type="caution">
    <text evidence="2">The sequence shown here is derived from an EMBL/GenBank/DDBJ whole genome shotgun (WGS) entry which is preliminary data.</text>
</comment>